<accession>A0ABS2SB95</accession>
<evidence type="ECO:0000256" key="1">
    <source>
        <dbReference type="SAM" id="MobiDB-lite"/>
    </source>
</evidence>
<reference evidence="4 5" key="1">
    <citation type="submission" date="2021-01" db="EMBL/GenBank/DDBJ databases">
        <title>Sequencing the genomes of 1000 actinobacteria strains.</title>
        <authorList>
            <person name="Klenk H.-P."/>
        </authorList>
    </citation>
    <scope>NUCLEOTIDE SEQUENCE [LARGE SCALE GENOMIC DNA]</scope>
    <source>
        <strain evidence="4 5">DSM 44581</strain>
    </source>
</reference>
<evidence type="ECO:0000313" key="4">
    <source>
        <dbReference type="EMBL" id="MBM7813085.1"/>
    </source>
</evidence>
<keyword evidence="5" id="KW-1185">Reference proteome</keyword>
<dbReference type="RefSeq" id="WP_204843761.1">
    <property type="nucleotide sequence ID" value="NZ_JAFBCL010000001.1"/>
</dbReference>
<dbReference type="Pfam" id="PF26036">
    <property type="entry name" value="Peptidase_inhib_put"/>
    <property type="match status" value="1"/>
</dbReference>
<evidence type="ECO:0000313" key="5">
    <source>
        <dbReference type="Proteomes" id="UP001195724"/>
    </source>
</evidence>
<feature type="region of interest" description="Disordered" evidence="1">
    <location>
        <begin position="20"/>
        <end position="73"/>
    </location>
</feature>
<feature type="domain" description="Putative peptidase inhibitor" evidence="3">
    <location>
        <begin position="86"/>
        <end position="151"/>
    </location>
</feature>
<evidence type="ECO:0000259" key="3">
    <source>
        <dbReference type="Pfam" id="PF26036"/>
    </source>
</evidence>
<dbReference type="Proteomes" id="UP001195724">
    <property type="component" value="Unassembled WGS sequence"/>
</dbReference>
<comment type="caution">
    <text evidence="4">The sequence shown here is derived from an EMBL/GenBank/DDBJ whole genome shotgun (WGS) entry which is preliminary data.</text>
</comment>
<dbReference type="EMBL" id="JAFBCL010000001">
    <property type="protein sequence ID" value="MBM7813085.1"/>
    <property type="molecule type" value="Genomic_DNA"/>
</dbReference>
<dbReference type="PROSITE" id="PS51257">
    <property type="entry name" value="PROKAR_LIPOPROTEIN"/>
    <property type="match status" value="1"/>
</dbReference>
<protein>
    <recommendedName>
        <fullName evidence="3">Putative peptidase inhibitor domain-containing protein</fullName>
    </recommendedName>
</protein>
<sequence length="158" mass="15985">MKRLVVVACLCALVTGCGSAAEHGGAGRSPVPSTGPAPSSQPPTTEPAGPPTTGSPLSPTTSEASVPVELTPHGKAVLEQARKNGETSVALSLTTEAGATERVASALRELGATVETSDASLGYVRVRVALDDVRRVTAVDGVRHVDVDEPLSNIDPTP</sequence>
<keyword evidence="2" id="KW-0732">Signal</keyword>
<proteinExistence type="predicted"/>
<evidence type="ECO:0000256" key="2">
    <source>
        <dbReference type="SAM" id="SignalP"/>
    </source>
</evidence>
<gene>
    <name evidence="4" type="ORF">JOE68_003950</name>
</gene>
<feature type="compositionally biased region" description="Low complexity" evidence="1">
    <location>
        <begin position="51"/>
        <end position="62"/>
    </location>
</feature>
<dbReference type="InterPro" id="IPR058957">
    <property type="entry name" value="Peptidase_inhib_put_dom"/>
</dbReference>
<name>A0ABS2SB95_9PSEU</name>
<feature type="chain" id="PRO_5045363107" description="Putative peptidase inhibitor domain-containing protein" evidence="2">
    <location>
        <begin position="21"/>
        <end position="158"/>
    </location>
</feature>
<feature type="signal peptide" evidence="2">
    <location>
        <begin position="1"/>
        <end position="20"/>
    </location>
</feature>
<feature type="compositionally biased region" description="Pro residues" evidence="1">
    <location>
        <begin position="33"/>
        <end position="50"/>
    </location>
</feature>
<organism evidence="4 5">
    <name type="scientific">Saccharothrix algeriensis</name>
    <dbReference type="NCBI Taxonomy" id="173560"/>
    <lineage>
        <taxon>Bacteria</taxon>
        <taxon>Bacillati</taxon>
        <taxon>Actinomycetota</taxon>
        <taxon>Actinomycetes</taxon>
        <taxon>Pseudonocardiales</taxon>
        <taxon>Pseudonocardiaceae</taxon>
        <taxon>Saccharothrix</taxon>
    </lineage>
</organism>